<feature type="region of interest" description="Disordered" evidence="1">
    <location>
        <begin position="1"/>
        <end position="35"/>
    </location>
</feature>
<evidence type="ECO:0000313" key="2">
    <source>
        <dbReference type="EMBL" id="MED6206514.1"/>
    </source>
</evidence>
<comment type="caution">
    <text evidence="2">The sequence shown here is derived from an EMBL/GenBank/DDBJ whole genome shotgun (WGS) entry which is preliminary data.</text>
</comment>
<dbReference type="EMBL" id="JASCZI010241762">
    <property type="protein sequence ID" value="MED6206514.1"/>
    <property type="molecule type" value="Genomic_DNA"/>
</dbReference>
<feature type="compositionally biased region" description="Polar residues" evidence="1">
    <location>
        <begin position="17"/>
        <end position="26"/>
    </location>
</feature>
<reference evidence="2 3" key="1">
    <citation type="journal article" date="2023" name="Plants (Basel)">
        <title>Bridging the Gap: Combining Genomics and Transcriptomics Approaches to Understand Stylosanthes scabra, an Orphan Legume from the Brazilian Caatinga.</title>
        <authorList>
            <person name="Ferreira-Neto J.R.C."/>
            <person name="da Silva M.D."/>
            <person name="Binneck E."/>
            <person name="de Melo N.F."/>
            <person name="da Silva R.H."/>
            <person name="de Melo A.L.T.M."/>
            <person name="Pandolfi V."/>
            <person name="Bustamante F.O."/>
            <person name="Brasileiro-Vidal A.C."/>
            <person name="Benko-Iseppon A.M."/>
        </authorList>
    </citation>
    <scope>NUCLEOTIDE SEQUENCE [LARGE SCALE GENOMIC DNA]</scope>
    <source>
        <tissue evidence="2">Leaves</tissue>
    </source>
</reference>
<proteinExistence type="predicted"/>
<organism evidence="2 3">
    <name type="scientific">Stylosanthes scabra</name>
    <dbReference type="NCBI Taxonomy" id="79078"/>
    <lineage>
        <taxon>Eukaryota</taxon>
        <taxon>Viridiplantae</taxon>
        <taxon>Streptophyta</taxon>
        <taxon>Embryophyta</taxon>
        <taxon>Tracheophyta</taxon>
        <taxon>Spermatophyta</taxon>
        <taxon>Magnoliopsida</taxon>
        <taxon>eudicotyledons</taxon>
        <taxon>Gunneridae</taxon>
        <taxon>Pentapetalae</taxon>
        <taxon>rosids</taxon>
        <taxon>fabids</taxon>
        <taxon>Fabales</taxon>
        <taxon>Fabaceae</taxon>
        <taxon>Papilionoideae</taxon>
        <taxon>50 kb inversion clade</taxon>
        <taxon>dalbergioids sensu lato</taxon>
        <taxon>Dalbergieae</taxon>
        <taxon>Pterocarpus clade</taxon>
        <taxon>Stylosanthes</taxon>
    </lineage>
</organism>
<feature type="compositionally biased region" description="Basic residues" evidence="1">
    <location>
        <begin position="1"/>
        <end position="13"/>
    </location>
</feature>
<gene>
    <name evidence="2" type="ORF">PIB30_027606</name>
</gene>
<protein>
    <submittedName>
        <fullName evidence="2">Uncharacterized protein</fullName>
    </submittedName>
</protein>
<evidence type="ECO:0000256" key="1">
    <source>
        <dbReference type="SAM" id="MobiDB-lite"/>
    </source>
</evidence>
<sequence length="148" mass="16921">MVPALRPRRHLSHSRTEAPSSSSTPNPELPKAHRCVSTPDLKLAVVALSHSRLEARRRHLPLQTPKPRRCRSRFPDNLINTSSLWIWNARRNQRQQAGSSDSMLGYNTRKLNRVTKRTMEDGGKEIRTSKAVNRQILNDAMDLKLNVL</sequence>
<evidence type="ECO:0000313" key="3">
    <source>
        <dbReference type="Proteomes" id="UP001341840"/>
    </source>
</evidence>
<keyword evidence="3" id="KW-1185">Reference proteome</keyword>
<name>A0ABU6Y966_9FABA</name>
<dbReference type="Proteomes" id="UP001341840">
    <property type="component" value="Unassembled WGS sequence"/>
</dbReference>
<accession>A0ABU6Y966</accession>